<keyword evidence="3" id="KW-1185">Reference proteome</keyword>
<feature type="compositionally biased region" description="Low complexity" evidence="1">
    <location>
        <begin position="177"/>
        <end position="188"/>
    </location>
</feature>
<feature type="compositionally biased region" description="Polar residues" evidence="1">
    <location>
        <begin position="189"/>
        <end position="222"/>
    </location>
</feature>
<sequence>MGNRSTFGRDKLQTLQDVQRTIHQYKPNDHDDVQCRGWQRPRKDKPAEASDPPAPDRPPYGYAQHTMSDPGPQTDYVPGQNSSPPQGSGWPPLPPSQHAQGQYGGPNAQQGYSQPQHGSAYPSQQVPTYQSQFQSPYGQSQQALSVSPPPNSVQYGPYGQGYQSPPNSSGGYHQGNQSSQPYSASSAPHNQGINQLGSSQPFANNSQSRSLSPNDTSQSYGSSYIDRSLGRIASAPIVYKCNFNLPDDGS</sequence>
<organism evidence="2 3">
    <name type="scientific">Lepraria finkii</name>
    <dbReference type="NCBI Taxonomy" id="1340010"/>
    <lineage>
        <taxon>Eukaryota</taxon>
        <taxon>Fungi</taxon>
        <taxon>Dikarya</taxon>
        <taxon>Ascomycota</taxon>
        <taxon>Pezizomycotina</taxon>
        <taxon>Lecanoromycetes</taxon>
        <taxon>OSLEUM clade</taxon>
        <taxon>Lecanoromycetidae</taxon>
        <taxon>Lecanorales</taxon>
        <taxon>Lecanorineae</taxon>
        <taxon>Stereocaulaceae</taxon>
        <taxon>Lepraria</taxon>
    </lineage>
</organism>
<protein>
    <submittedName>
        <fullName evidence="2">Uncharacterized protein</fullName>
    </submittedName>
</protein>
<comment type="caution">
    <text evidence="2">The sequence shown here is derived from an EMBL/GenBank/DDBJ whole genome shotgun (WGS) entry which is preliminary data.</text>
</comment>
<gene>
    <name evidence="2" type="ORF">ABVK25_008911</name>
</gene>
<evidence type="ECO:0000313" key="3">
    <source>
        <dbReference type="Proteomes" id="UP001590951"/>
    </source>
</evidence>
<proteinExistence type="predicted"/>
<feature type="compositionally biased region" description="Polar residues" evidence="1">
    <location>
        <begin position="161"/>
        <end position="176"/>
    </location>
</feature>
<reference evidence="2 3" key="1">
    <citation type="submission" date="2024-09" db="EMBL/GenBank/DDBJ databases">
        <title>Rethinking Asexuality: The Enigmatic Case of Functional Sexual Genes in Lepraria (Stereocaulaceae).</title>
        <authorList>
            <person name="Doellman M."/>
            <person name="Sun Y."/>
            <person name="Barcenas-Pena A."/>
            <person name="Lumbsch H.T."/>
            <person name="Grewe F."/>
        </authorList>
    </citation>
    <scope>NUCLEOTIDE SEQUENCE [LARGE SCALE GENOMIC DNA]</scope>
    <source>
        <strain evidence="2 3">Grewe 0041</strain>
    </source>
</reference>
<feature type="compositionally biased region" description="Polar residues" evidence="1">
    <location>
        <begin position="13"/>
        <end position="22"/>
    </location>
</feature>
<feature type="region of interest" description="Disordered" evidence="1">
    <location>
        <begin position="1"/>
        <end position="222"/>
    </location>
</feature>
<evidence type="ECO:0000313" key="2">
    <source>
        <dbReference type="EMBL" id="KAL2050850.1"/>
    </source>
</evidence>
<accession>A0ABR4AZV1</accession>
<name>A0ABR4AZV1_9LECA</name>
<feature type="compositionally biased region" description="Low complexity" evidence="1">
    <location>
        <begin position="78"/>
        <end position="90"/>
    </location>
</feature>
<dbReference type="EMBL" id="JBHFEH010000042">
    <property type="protein sequence ID" value="KAL2050850.1"/>
    <property type="molecule type" value="Genomic_DNA"/>
</dbReference>
<evidence type="ECO:0000256" key="1">
    <source>
        <dbReference type="SAM" id="MobiDB-lite"/>
    </source>
</evidence>
<feature type="compositionally biased region" description="Polar residues" evidence="1">
    <location>
        <begin position="107"/>
        <end position="145"/>
    </location>
</feature>
<dbReference type="Proteomes" id="UP001590951">
    <property type="component" value="Unassembled WGS sequence"/>
</dbReference>